<proteinExistence type="predicted"/>
<dbReference type="AlphaFoldDB" id="A0A420WIZ2"/>
<accession>A0A420WIZ2</accession>
<gene>
    <name evidence="1" type="ORF">DES40_0213</name>
</gene>
<dbReference type="Proteomes" id="UP000282211">
    <property type="component" value="Unassembled WGS sequence"/>
</dbReference>
<protein>
    <submittedName>
        <fullName evidence="1">Uncharacterized protein</fullName>
    </submittedName>
</protein>
<dbReference type="RefSeq" id="WP_121098725.1">
    <property type="nucleotide sequence ID" value="NZ_RBII01000001.1"/>
</dbReference>
<reference evidence="1 2" key="1">
    <citation type="submission" date="2018-10" db="EMBL/GenBank/DDBJ databases">
        <title>Genomic Encyclopedia of Type Strains, Phase IV (KMG-IV): sequencing the most valuable type-strain genomes for metagenomic binning, comparative biology and taxonomic classification.</title>
        <authorList>
            <person name="Goeker M."/>
        </authorList>
    </citation>
    <scope>NUCLEOTIDE SEQUENCE [LARGE SCALE GENOMIC DNA]</scope>
    <source>
        <strain evidence="1 2">DSM 22008</strain>
    </source>
</reference>
<evidence type="ECO:0000313" key="1">
    <source>
        <dbReference type="EMBL" id="RKQ70909.1"/>
    </source>
</evidence>
<organism evidence="1 2">
    <name type="scientific">Litorimonas taeanensis</name>
    <dbReference type="NCBI Taxonomy" id="568099"/>
    <lineage>
        <taxon>Bacteria</taxon>
        <taxon>Pseudomonadati</taxon>
        <taxon>Pseudomonadota</taxon>
        <taxon>Alphaproteobacteria</taxon>
        <taxon>Maricaulales</taxon>
        <taxon>Robiginitomaculaceae</taxon>
    </lineage>
</organism>
<keyword evidence="2" id="KW-1185">Reference proteome</keyword>
<evidence type="ECO:0000313" key="2">
    <source>
        <dbReference type="Proteomes" id="UP000282211"/>
    </source>
</evidence>
<comment type="caution">
    <text evidence="1">The sequence shown here is derived from an EMBL/GenBank/DDBJ whole genome shotgun (WGS) entry which is preliminary data.</text>
</comment>
<dbReference type="EMBL" id="RBII01000001">
    <property type="protein sequence ID" value="RKQ70909.1"/>
    <property type="molecule type" value="Genomic_DNA"/>
</dbReference>
<sequence length="97" mass="11062">MKRHPLDRIICVDEASPHPVITLRFSMKALAKMSRDLQVDTPLELAQKLRANDSKTQEEILRVLFQSLCLKPQPEPGRKTLLRALPIMSKLIEEGFA</sequence>
<dbReference type="InParanoid" id="A0A420WIZ2"/>
<name>A0A420WIZ2_9PROT</name>